<dbReference type="AlphaFoldDB" id="A0A0G3HBT8"/>
<evidence type="ECO:0000256" key="1">
    <source>
        <dbReference type="SAM" id="Phobius"/>
    </source>
</evidence>
<accession>A0A0G3HBT8</accession>
<dbReference type="STRING" id="1072256.CUTER_00600"/>
<dbReference type="Proteomes" id="UP000035548">
    <property type="component" value="Chromosome"/>
</dbReference>
<sequence length="477" mass="51616">MTASTSAGGRVTRPFGMRDRIGYMFGDFGNDFTFILQSTFFMLFYTNVVGINPAHVGTLLLVARIVDGFTDVGMGIIIDRLPVKGHGDKFRRWIKWIAIPVAVASALMYMSFVADFNSYGAKLAWMCATYFLWGSLCYTAINIPYGSMASVMTADPDQRAQLSAWRSTGATMANLVITSTLPLFVYTTNAAGVNVLNGKAMTISAIVCSVLAVLCYSMLYINVQERVEATKAAEPVGIGKMLGSVVSNKALLGLIVAALLLLLSMMFLGGMLSYLFLAYYNNGRLQSPANLLALLPSLSLIVIAPWLGKKFGKTEVGIVTMIITGAILVAAYFLKLNSIQWMIAYGFAMFGINIFNFLIWAFITDIIDFQEVKTGQRDDATIYAVYSWARKLGQAGAGFLIGASLGWVGYDSALAASGGQQSKETLDAIYALVNLVPGIGAFLVAAALFFLYPLKRKVVLANTAILNERRAAEATQA</sequence>
<feature type="transmembrane region" description="Helical" evidence="1">
    <location>
        <begin position="289"/>
        <end position="308"/>
    </location>
</feature>
<evidence type="ECO:0000313" key="3">
    <source>
        <dbReference type="Proteomes" id="UP000035548"/>
    </source>
</evidence>
<dbReference type="PATRIC" id="fig|1072256.5.peg.113"/>
<feature type="transmembrane region" description="Helical" evidence="1">
    <location>
        <begin position="315"/>
        <end position="333"/>
    </location>
</feature>
<dbReference type="InterPro" id="IPR001927">
    <property type="entry name" value="Na/Gal_symport"/>
</dbReference>
<keyword evidence="1" id="KW-0472">Membrane</keyword>
<keyword evidence="1" id="KW-0812">Transmembrane</keyword>
<feature type="transmembrane region" description="Helical" evidence="1">
    <location>
        <begin position="250"/>
        <end position="277"/>
    </location>
</feature>
<reference evidence="3" key="2">
    <citation type="submission" date="2015-05" db="EMBL/GenBank/DDBJ databases">
        <title>Complete genome sequence of Corynebacterium uterequi DSM 45634, isolated from the uterus of a maiden mare.</title>
        <authorList>
            <person name="Ruckert C."/>
            <person name="Albersmeier A."/>
            <person name="Winkler A."/>
            <person name="Tauch A."/>
        </authorList>
    </citation>
    <scope>NUCLEOTIDE SEQUENCE [LARGE SCALE GENOMIC DNA]</scope>
    <source>
        <strain evidence="3">DSM 45634</strain>
    </source>
</reference>
<proteinExistence type="predicted"/>
<feature type="transmembrane region" description="Helical" evidence="1">
    <location>
        <begin position="93"/>
        <end position="111"/>
    </location>
</feature>
<dbReference type="CDD" id="cd17332">
    <property type="entry name" value="MFS_MelB_like"/>
    <property type="match status" value="1"/>
</dbReference>
<dbReference type="NCBIfam" id="TIGR00792">
    <property type="entry name" value="gph"/>
    <property type="match status" value="1"/>
</dbReference>
<keyword evidence="1" id="KW-1133">Transmembrane helix</keyword>
<feature type="transmembrane region" description="Helical" evidence="1">
    <location>
        <begin position="392"/>
        <end position="410"/>
    </location>
</feature>
<gene>
    <name evidence="2" type="ORF">CUTER_00600</name>
</gene>
<name>A0A0G3HBT8_9CORY</name>
<dbReference type="InterPro" id="IPR036259">
    <property type="entry name" value="MFS_trans_sf"/>
</dbReference>
<dbReference type="KEGG" id="cut:CUTER_00600"/>
<dbReference type="Gene3D" id="1.20.1250.20">
    <property type="entry name" value="MFS general substrate transporter like domains"/>
    <property type="match status" value="1"/>
</dbReference>
<organism evidence="2 3">
    <name type="scientific">Corynebacterium uterequi</name>
    <dbReference type="NCBI Taxonomy" id="1072256"/>
    <lineage>
        <taxon>Bacteria</taxon>
        <taxon>Bacillati</taxon>
        <taxon>Actinomycetota</taxon>
        <taxon>Actinomycetes</taxon>
        <taxon>Mycobacteriales</taxon>
        <taxon>Corynebacteriaceae</taxon>
        <taxon>Corynebacterium</taxon>
    </lineage>
</organism>
<feature type="transmembrane region" description="Helical" evidence="1">
    <location>
        <begin position="200"/>
        <end position="221"/>
    </location>
</feature>
<dbReference type="RefSeq" id="WP_236684735.1">
    <property type="nucleotide sequence ID" value="NZ_CP011546.1"/>
</dbReference>
<feature type="transmembrane region" description="Helical" evidence="1">
    <location>
        <begin position="430"/>
        <end position="452"/>
    </location>
</feature>
<feature type="transmembrane region" description="Helical" evidence="1">
    <location>
        <begin position="21"/>
        <end position="45"/>
    </location>
</feature>
<feature type="transmembrane region" description="Helical" evidence="1">
    <location>
        <begin position="164"/>
        <end position="188"/>
    </location>
</feature>
<dbReference type="GO" id="GO:0005886">
    <property type="term" value="C:plasma membrane"/>
    <property type="evidence" value="ECO:0007669"/>
    <property type="project" value="TreeGrafter"/>
</dbReference>
<feature type="transmembrane region" description="Helical" evidence="1">
    <location>
        <begin position="339"/>
        <end position="363"/>
    </location>
</feature>
<evidence type="ECO:0000313" key="2">
    <source>
        <dbReference type="EMBL" id="AKK10145.1"/>
    </source>
</evidence>
<dbReference type="Pfam" id="PF13347">
    <property type="entry name" value="MFS_2"/>
    <property type="match status" value="1"/>
</dbReference>
<dbReference type="PANTHER" id="PTHR11328:SF24">
    <property type="entry name" value="MAJOR FACILITATOR SUPERFAMILY (MFS) PROFILE DOMAIN-CONTAINING PROTEIN"/>
    <property type="match status" value="1"/>
</dbReference>
<dbReference type="EMBL" id="CP011546">
    <property type="protein sequence ID" value="AKK10145.1"/>
    <property type="molecule type" value="Genomic_DNA"/>
</dbReference>
<feature type="transmembrane region" description="Helical" evidence="1">
    <location>
        <begin position="123"/>
        <end position="143"/>
    </location>
</feature>
<dbReference type="GO" id="GO:0015293">
    <property type="term" value="F:symporter activity"/>
    <property type="evidence" value="ECO:0007669"/>
    <property type="project" value="InterPro"/>
</dbReference>
<dbReference type="SUPFAM" id="SSF103473">
    <property type="entry name" value="MFS general substrate transporter"/>
    <property type="match status" value="1"/>
</dbReference>
<dbReference type="InterPro" id="IPR039672">
    <property type="entry name" value="MFS_2"/>
</dbReference>
<dbReference type="PANTHER" id="PTHR11328">
    <property type="entry name" value="MAJOR FACILITATOR SUPERFAMILY DOMAIN-CONTAINING PROTEIN"/>
    <property type="match status" value="1"/>
</dbReference>
<reference evidence="2 3" key="1">
    <citation type="journal article" date="2015" name="Genome Announc.">
        <title>Virulence Factor Genes Detected in the Complete Genome Sequence of Corynebacterium uterequi DSM 45634, Isolated from the Uterus of a Maiden Mare.</title>
        <authorList>
            <person name="Ruckert C."/>
            <person name="Kriete M."/>
            <person name="Jaenicke S."/>
            <person name="Winkler A."/>
            <person name="Tauch A."/>
        </authorList>
    </citation>
    <scope>NUCLEOTIDE SEQUENCE [LARGE SCALE GENOMIC DNA]</scope>
    <source>
        <strain evidence="2 3">DSM 45634</strain>
    </source>
</reference>
<dbReference type="GO" id="GO:0008643">
    <property type="term" value="P:carbohydrate transport"/>
    <property type="evidence" value="ECO:0007669"/>
    <property type="project" value="InterPro"/>
</dbReference>
<protein>
    <submittedName>
        <fullName evidence="2">Glycoside/pentoside/hexuronide transporter</fullName>
    </submittedName>
</protein>
<keyword evidence="3" id="KW-1185">Reference proteome</keyword>
<dbReference type="GO" id="GO:0006814">
    <property type="term" value="P:sodium ion transport"/>
    <property type="evidence" value="ECO:0007669"/>
    <property type="project" value="InterPro"/>
</dbReference>